<proteinExistence type="predicted"/>
<accession>A0A8H9NSJ5</accession>
<name>A0A8H9NSJ5_9ENTR</name>
<protein>
    <submittedName>
        <fullName evidence="1">Uncharacterized protein</fullName>
    </submittedName>
</protein>
<gene>
    <name evidence="1" type="ORF">I8Y00_000980</name>
</gene>
<dbReference type="Proteomes" id="UP000864563">
    <property type="component" value="Unassembled WGS sequence"/>
</dbReference>
<organism evidence="1">
    <name type="scientific">Citrobacter farmeri</name>
    <dbReference type="NCBI Taxonomy" id="67824"/>
    <lineage>
        <taxon>Bacteria</taxon>
        <taxon>Pseudomonadati</taxon>
        <taxon>Pseudomonadota</taxon>
        <taxon>Gammaproteobacteria</taxon>
        <taxon>Enterobacterales</taxon>
        <taxon>Enterobacteriaceae</taxon>
        <taxon>Citrobacter</taxon>
    </lineage>
</organism>
<sequence length="45" mass="5451">MAKTQRDRQRVSPIYKTAFLLDQKTRSKMRVRQQFIPLPDEELKC</sequence>
<dbReference type="EMBL" id="DACSDU010000003">
    <property type="protein sequence ID" value="HAT1584674.1"/>
    <property type="molecule type" value="Genomic_DNA"/>
</dbReference>
<comment type="caution">
    <text evidence="1">The sequence shown here is derived from an EMBL/GenBank/DDBJ whole genome shotgun (WGS) entry which is preliminary data.</text>
</comment>
<dbReference type="RefSeq" id="WP_167382394.1">
    <property type="nucleotide sequence ID" value="NZ_CABMNX010000001.1"/>
</dbReference>
<dbReference type="AlphaFoldDB" id="A0A8H9NSJ5"/>
<reference evidence="1" key="1">
    <citation type="journal article" date="2018" name="Genome Biol.">
        <title>SKESA: strategic k-mer extension for scrupulous assemblies.</title>
        <authorList>
            <person name="Souvorov A."/>
            <person name="Agarwala R."/>
            <person name="Lipman D.J."/>
        </authorList>
    </citation>
    <scope>NUCLEOTIDE SEQUENCE</scope>
    <source>
        <strain evidence="1">YDC697-2</strain>
    </source>
</reference>
<reference evidence="1" key="2">
    <citation type="submission" date="2020-11" db="EMBL/GenBank/DDBJ databases">
        <authorList>
            <consortium name="NCBI Pathogen Detection Project"/>
        </authorList>
    </citation>
    <scope>NUCLEOTIDE SEQUENCE</scope>
    <source>
        <strain evidence="1">YDC697-2</strain>
    </source>
</reference>
<evidence type="ECO:0000313" key="1">
    <source>
        <dbReference type="EMBL" id="HAT1584674.1"/>
    </source>
</evidence>